<gene>
    <name evidence="1" type="ORF">LHA_2691</name>
</gene>
<reference evidence="2" key="1">
    <citation type="submission" date="2014-09" db="EMBL/GenBank/DDBJ databases">
        <authorList>
            <person name="Gomez-Valero L."/>
        </authorList>
    </citation>
    <scope>NUCLEOTIDE SEQUENCE [LARGE SCALE GENOMIC DNA]</scope>
    <source>
        <strain evidence="2">ATCC35250</strain>
    </source>
</reference>
<name>A0A0A8UW07_LEGHA</name>
<sequence length="56" mass="6265">MSIRVIFFGSQASGKTELIKKLKNPESEFDSGYCSTIGVDFLTIGENESESMQIWD</sequence>
<evidence type="ECO:0000313" key="2">
    <source>
        <dbReference type="Proteomes" id="UP000032803"/>
    </source>
</evidence>
<dbReference type="RefSeq" id="WP_156413567.1">
    <property type="nucleotide sequence ID" value="NZ_LN681225.1"/>
</dbReference>
<keyword evidence="2" id="KW-1185">Reference proteome</keyword>
<proteinExistence type="predicted"/>
<dbReference type="Pfam" id="PF08477">
    <property type="entry name" value="Roc"/>
    <property type="match status" value="1"/>
</dbReference>
<dbReference type="SUPFAM" id="SSF52540">
    <property type="entry name" value="P-loop containing nucleoside triphosphate hydrolases"/>
    <property type="match status" value="1"/>
</dbReference>
<dbReference type="HOGENOM" id="CLU_3008769_0_0_6"/>
<dbReference type="OrthoDB" id="5639734at2"/>
<protein>
    <submittedName>
        <fullName evidence="1">GTP-binding protein, putative</fullName>
    </submittedName>
</protein>
<dbReference type="Proteomes" id="UP000032803">
    <property type="component" value="Chromosome I"/>
</dbReference>
<dbReference type="PATRIC" id="fig|449.7.peg.2500"/>
<evidence type="ECO:0000313" key="1">
    <source>
        <dbReference type="EMBL" id="CEK11691.1"/>
    </source>
</evidence>
<dbReference type="Gene3D" id="3.40.50.300">
    <property type="entry name" value="P-loop containing nucleotide triphosphate hydrolases"/>
    <property type="match status" value="1"/>
</dbReference>
<dbReference type="AlphaFoldDB" id="A0A0A8UW07"/>
<accession>A0A0A8UW07</accession>
<dbReference type="EMBL" id="LN681225">
    <property type="protein sequence ID" value="CEK11691.1"/>
    <property type="molecule type" value="Genomic_DNA"/>
</dbReference>
<dbReference type="KEGG" id="lha:LHA_2691"/>
<dbReference type="STRING" id="449.LHA_2691"/>
<dbReference type="InterPro" id="IPR027417">
    <property type="entry name" value="P-loop_NTPase"/>
</dbReference>
<organism evidence="1 2">
    <name type="scientific">Legionella hackeliae</name>
    <dbReference type="NCBI Taxonomy" id="449"/>
    <lineage>
        <taxon>Bacteria</taxon>
        <taxon>Pseudomonadati</taxon>
        <taxon>Pseudomonadota</taxon>
        <taxon>Gammaproteobacteria</taxon>
        <taxon>Legionellales</taxon>
        <taxon>Legionellaceae</taxon>
        <taxon>Legionella</taxon>
    </lineage>
</organism>